<proteinExistence type="inferred from homology"/>
<organism evidence="6 7">
    <name type="scientific">Amycolatopsis samaneae</name>
    <dbReference type="NCBI Taxonomy" id="664691"/>
    <lineage>
        <taxon>Bacteria</taxon>
        <taxon>Bacillati</taxon>
        <taxon>Actinomycetota</taxon>
        <taxon>Actinomycetes</taxon>
        <taxon>Pseudonocardiales</taxon>
        <taxon>Pseudonocardiaceae</taxon>
        <taxon>Amycolatopsis</taxon>
    </lineage>
</organism>
<protein>
    <submittedName>
        <fullName evidence="6">Dipeptide ABC transporter ATP-binding protein</fullName>
    </submittedName>
</protein>
<dbReference type="NCBIfam" id="NF008453">
    <property type="entry name" value="PRK11308.1"/>
    <property type="match status" value="2"/>
</dbReference>
<sequence>MTHEVLRLEELSLGVRGRPIVRGVDLTLRSGERAALVGESGSGKTMTALAIPRLNPGPVAVTGGRILLDGTDLVTASERELVRVRGRRIAMVYQDPLSCLNPVRTVGGQLVEAIRAHREVTAARAHTEAIRLLVEVGVPEAADRLGHYPHQFSGGMRQRVMIAMAISCAPDVLIADEPTTALDVTTQARVLRLLGELAERRGMAVLFITHDLAVASALCHRIHVLREGRIVESGGLREVLTTPRHEYTRRLVASAVTLSTTPAKSGPPGEGVLIEAEGLVRRFGTGVTAVDDVSLSVRSGETFGLVGESGSGKSTLSRLLLGLERPDAGKVSFRGTELASLGRAGLRRLRREMQIVLQDPVGSLNRRKTVGHIVGLPLLVHRKAGRRERRRRVAELLDLVGLPASFAGRYPHELSGGQCQRVNLARALAPGPSFLVLDEAVSAVDVVIQAQILELLRELQARLGLTCLFVSHDLAVVRYLAPRLAVMYRGRIVETGTREEIFEAPKHAYTRSLIDAIPALEGVGR</sequence>
<dbReference type="InterPro" id="IPR017871">
    <property type="entry name" value="ABC_transporter-like_CS"/>
</dbReference>
<dbReference type="SMART" id="SM00382">
    <property type="entry name" value="AAA"/>
    <property type="match status" value="2"/>
</dbReference>
<dbReference type="Pfam" id="PF08352">
    <property type="entry name" value="oligo_HPY"/>
    <property type="match status" value="2"/>
</dbReference>
<keyword evidence="3" id="KW-0547">Nucleotide-binding</keyword>
<dbReference type="InterPro" id="IPR013563">
    <property type="entry name" value="Oligopep_ABC_C"/>
</dbReference>
<dbReference type="InterPro" id="IPR027417">
    <property type="entry name" value="P-loop_NTPase"/>
</dbReference>
<evidence type="ECO:0000256" key="3">
    <source>
        <dbReference type="ARBA" id="ARBA00022741"/>
    </source>
</evidence>
<dbReference type="NCBIfam" id="NF007739">
    <property type="entry name" value="PRK10419.1"/>
    <property type="match status" value="2"/>
</dbReference>
<dbReference type="EMBL" id="JBHUKU010000022">
    <property type="protein sequence ID" value="MFD2463879.1"/>
    <property type="molecule type" value="Genomic_DNA"/>
</dbReference>
<dbReference type="Proteomes" id="UP001597419">
    <property type="component" value="Unassembled WGS sequence"/>
</dbReference>
<dbReference type="PANTHER" id="PTHR43776:SF7">
    <property type="entry name" value="D,D-DIPEPTIDE TRANSPORT ATP-BINDING PROTEIN DDPF-RELATED"/>
    <property type="match status" value="1"/>
</dbReference>
<dbReference type="InterPro" id="IPR003593">
    <property type="entry name" value="AAA+_ATPase"/>
</dbReference>
<dbReference type="PANTHER" id="PTHR43776">
    <property type="entry name" value="TRANSPORT ATP-BINDING PROTEIN"/>
    <property type="match status" value="1"/>
</dbReference>
<dbReference type="InterPro" id="IPR003439">
    <property type="entry name" value="ABC_transporter-like_ATP-bd"/>
</dbReference>
<dbReference type="GO" id="GO:0005524">
    <property type="term" value="F:ATP binding"/>
    <property type="evidence" value="ECO:0007669"/>
    <property type="project" value="UniProtKB-KW"/>
</dbReference>
<evidence type="ECO:0000313" key="7">
    <source>
        <dbReference type="Proteomes" id="UP001597419"/>
    </source>
</evidence>
<dbReference type="SUPFAM" id="SSF52540">
    <property type="entry name" value="P-loop containing nucleoside triphosphate hydrolases"/>
    <property type="match status" value="2"/>
</dbReference>
<evidence type="ECO:0000256" key="1">
    <source>
        <dbReference type="ARBA" id="ARBA00005417"/>
    </source>
</evidence>
<reference evidence="7" key="1">
    <citation type="journal article" date="2019" name="Int. J. Syst. Evol. Microbiol.">
        <title>The Global Catalogue of Microorganisms (GCM) 10K type strain sequencing project: providing services to taxonomists for standard genome sequencing and annotation.</title>
        <authorList>
            <consortium name="The Broad Institute Genomics Platform"/>
            <consortium name="The Broad Institute Genome Sequencing Center for Infectious Disease"/>
            <person name="Wu L."/>
            <person name="Ma J."/>
        </authorList>
    </citation>
    <scope>NUCLEOTIDE SEQUENCE [LARGE SCALE GENOMIC DNA]</scope>
    <source>
        <strain evidence="7">CGMCC 4.7643</strain>
    </source>
</reference>
<dbReference type="PROSITE" id="PS50893">
    <property type="entry name" value="ABC_TRANSPORTER_2"/>
    <property type="match status" value="2"/>
</dbReference>
<comment type="caution">
    <text evidence="6">The sequence shown here is derived from an EMBL/GenBank/DDBJ whole genome shotgun (WGS) entry which is preliminary data.</text>
</comment>
<name>A0ABW5GSU6_9PSEU</name>
<keyword evidence="7" id="KW-1185">Reference proteome</keyword>
<dbReference type="CDD" id="cd03257">
    <property type="entry name" value="ABC_NikE_OppD_transporters"/>
    <property type="match status" value="2"/>
</dbReference>
<dbReference type="PROSITE" id="PS00211">
    <property type="entry name" value="ABC_TRANSPORTER_1"/>
    <property type="match status" value="2"/>
</dbReference>
<evidence type="ECO:0000313" key="6">
    <source>
        <dbReference type="EMBL" id="MFD2463879.1"/>
    </source>
</evidence>
<dbReference type="RefSeq" id="WP_345386257.1">
    <property type="nucleotide sequence ID" value="NZ_BAABHG010000001.1"/>
</dbReference>
<comment type="similarity">
    <text evidence="1">Belongs to the ABC transporter superfamily.</text>
</comment>
<evidence type="ECO:0000256" key="2">
    <source>
        <dbReference type="ARBA" id="ARBA00022448"/>
    </source>
</evidence>
<dbReference type="Gene3D" id="3.40.50.300">
    <property type="entry name" value="P-loop containing nucleotide triphosphate hydrolases"/>
    <property type="match status" value="2"/>
</dbReference>
<dbReference type="InterPro" id="IPR050319">
    <property type="entry name" value="ABC_transp_ATP-bind"/>
</dbReference>
<feature type="domain" description="ABC transporter" evidence="5">
    <location>
        <begin position="274"/>
        <end position="514"/>
    </location>
</feature>
<gene>
    <name evidence="6" type="ORF">ACFSYJ_35050</name>
</gene>
<evidence type="ECO:0000259" key="5">
    <source>
        <dbReference type="PROSITE" id="PS50893"/>
    </source>
</evidence>
<accession>A0ABW5GSU6</accession>
<dbReference type="Pfam" id="PF00005">
    <property type="entry name" value="ABC_tran"/>
    <property type="match status" value="2"/>
</dbReference>
<feature type="domain" description="ABC transporter" evidence="5">
    <location>
        <begin position="6"/>
        <end position="252"/>
    </location>
</feature>
<keyword evidence="4 6" id="KW-0067">ATP-binding</keyword>
<keyword evidence="2" id="KW-0813">Transport</keyword>
<evidence type="ECO:0000256" key="4">
    <source>
        <dbReference type="ARBA" id="ARBA00022840"/>
    </source>
</evidence>